<proteinExistence type="predicted"/>
<comment type="caution">
    <text evidence="1">The sequence shown here is derived from an EMBL/GenBank/DDBJ whole genome shotgun (WGS) entry which is preliminary data.</text>
</comment>
<protein>
    <recommendedName>
        <fullName evidence="2">Isoprenoid synthase domain-containing protein</fullName>
    </recommendedName>
</protein>
<dbReference type="EMBL" id="JAFIQS010000003">
    <property type="protein sequence ID" value="KAG5172059.1"/>
    <property type="molecule type" value="Genomic_DNA"/>
</dbReference>
<reference evidence="1" key="1">
    <citation type="submission" date="2021-02" db="EMBL/GenBank/DDBJ databases">
        <title>Psilocybe cubensis genome.</title>
        <authorList>
            <person name="Mckernan K.J."/>
            <person name="Crawford S."/>
            <person name="Trippe A."/>
            <person name="Kane L.T."/>
            <person name="Mclaughlin S."/>
        </authorList>
    </citation>
    <scope>NUCLEOTIDE SEQUENCE [LARGE SCALE GENOMIC DNA]</scope>
    <source>
        <strain evidence="1">MGC-MH-2018</strain>
    </source>
</reference>
<dbReference type="AlphaFoldDB" id="A0A8H7Y6B1"/>
<dbReference type="SUPFAM" id="SSF48576">
    <property type="entry name" value="Terpenoid synthases"/>
    <property type="match status" value="1"/>
</dbReference>
<dbReference type="Pfam" id="PF19086">
    <property type="entry name" value="Terpene_syn_C_2"/>
    <property type="match status" value="1"/>
</dbReference>
<accession>A0A8H7Y6B1</accession>
<name>A0A8H7Y6B1_PSICU</name>
<organism evidence="1">
    <name type="scientific">Psilocybe cubensis</name>
    <name type="common">Psychedelic mushroom</name>
    <name type="synonym">Stropharia cubensis</name>
    <dbReference type="NCBI Taxonomy" id="181762"/>
    <lineage>
        <taxon>Eukaryota</taxon>
        <taxon>Fungi</taxon>
        <taxon>Dikarya</taxon>
        <taxon>Basidiomycota</taxon>
        <taxon>Agaricomycotina</taxon>
        <taxon>Agaricomycetes</taxon>
        <taxon>Agaricomycetidae</taxon>
        <taxon>Agaricales</taxon>
        <taxon>Agaricineae</taxon>
        <taxon>Strophariaceae</taxon>
        <taxon>Psilocybe</taxon>
    </lineage>
</organism>
<evidence type="ECO:0000313" key="1">
    <source>
        <dbReference type="EMBL" id="KAG5172059.1"/>
    </source>
</evidence>
<dbReference type="Gene3D" id="1.10.600.10">
    <property type="entry name" value="Farnesyl Diphosphate Synthase"/>
    <property type="match status" value="1"/>
</dbReference>
<evidence type="ECO:0008006" key="2">
    <source>
        <dbReference type="Google" id="ProtNLM"/>
    </source>
</evidence>
<dbReference type="InterPro" id="IPR008949">
    <property type="entry name" value="Isoprenoid_synthase_dom_sf"/>
</dbReference>
<sequence length="386" mass="43592">MAGCPDLSPTQIRDILESCDKSAGEPLSSFPRLLIDDSAKMNENSIKLYPAAAGLPWHCTIPVLRQTKHWKAALSMVTKLLNLFAEDDIANTTLYRGSKSYANMAKKELRVIDHSWPRFTFYLWPAADERRLELLSATMTLLFIFDDVWEMQDEETIRIIQSEFISCLKLPDSETSLSERERNLTPLQAMITQVIQGYYDEDLKGGDGGKDVVKYLIDFINHPPPAKTYNTLREYVDYRIVDMAAQYGLAGVKFSLHSSVQIDSPTIKRFIRLSLEHICYSNDLGSYEKEKQAYNQGRVSYIINAVDVIKKLFNLPDDVTAKSVTLALQKQTEIEIGTELEQLRASGKATAEELEYCEAVLHLSMGNTFASVVMSRYGGDVARLIS</sequence>
<gene>
    <name evidence="1" type="ORF">JR316_004148</name>
</gene>